<name>A0A501PC04_9PROT</name>
<protein>
    <recommendedName>
        <fullName evidence="1">FAD/NAD(P)-binding domain-containing protein</fullName>
    </recommendedName>
</protein>
<dbReference type="InterPro" id="IPR050816">
    <property type="entry name" value="Flavin-dep_Halogenase_NPB"/>
</dbReference>
<dbReference type="PANTHER" id="PTHR43747">
    <property type="entry name" value="FAD-BINDING PROTEIN"/>
    <property type="match status" value="1"/>
</dbReference>
<accession>A0A501PC04</accession>
<evidence type="ECO:0000313" key="3">
    <source>
        <dbReference type="Proteomes" id="UP000319148"/>
    </source>
</evidence>
<dbReference type="AlphaFoldDB" id="A0A501PC04"/>
<sequence>MLCQRRKETWVSENSQQDAGRIVLVLGGGPAGVIAAVRLADLGHHVTLINRTRPGEGLQAIPNKVREQLRSHGLEASADTFGPLVECRTVWQGAETTEQLHVVHRRLLDQALLYDATRRHVHVVEGTAGGIRRTDSGWRVGVGEYDYEADFLVEARGREAGAAAGEQGVICLAMRYRMPADYSPFVAVTCFGDGWARFIAAERREAAVQVYLSGGKSDLPVGPIPRKKMFGGLAEELTGIWPLLAEATPRGEVERSNAFSRLREPLIGMDSIRIGEAALALEPLPGFTLEQSLETVEMALPVIESWLRGAGDKQQLAEGYSDRVRALYETSQRAAKARFGR</sequence>
<proteinExistence type="predicted"/>
<dbReference type="Gene3D" id="3.30.9.100">
    <property type="match status" value="1"/>
</dbReference>
<evidence type="ECO:0000259" key="1">
    <source>
        <dbReference type="Pfam" id="PF07992"/>
    </source>
</evidence>
<dbReference type="EMBL" id="VFIY01000018">
    <property type="protein sequence ID" value="TPD57542.1"/>
    <property type="molecule type" value="Genomic_DNA"/>
</dbReference>
<gene>
    <name evidence="2" type="ORF">FIV46_15625</name>
</gene>
<feature type="domain" description="FAD/NAD(P)-binding" evidence="1">
    <location>
        <begin position="23"/>
        <end position="155"/>
    </location>
</feature>
<comment type="caution">
    <text evidence="2">The sequence shown here is derived from an EMBL/GenBank/DDBJ whole genome shotgun (WGS) entry which is preliminary data.</text>
</comment>
<dbReference type="OrthoDB" id="9805337at2"/>
<dbReference type="Gene3D" id="3.50.50.60">
    <property type="entry name" value="FAD/NAD(P)-binding domain"/>
    <property type="match status" value="1"/>
</dbReference>
<dbReference type="InterPro" id="IPR023753">
    <property type="entry name" value="FAD/NAD-binding_dom"/>
</dbReference>
<keyword evidence="3" id="KW-1185">Reference proteome</keyword>
<dbReference type="SUPFAM" id="SSF51905">
    <property type="entry name" value="FAD/NAD(P)-binding domain"/>
    <property type="match status" value="1"/>
</dbReference>
<reference evidence="3" key="1">
    <citation type="submission" date="2019-06" db="EMBL/GenBank/DDBJ databases">
        <title>The complete genome of Emcibacter congregatus ZYLT.</title>
        <authorList>
            <person name="Zhao Z."/>
        </authorList>
    </citation>
    <scope>NUCLEOTIDE SEQUENCE [LARGE SCALE GENOMIC DNA]</scope>
    <source>
        <strain evidence="3">MCCC 1A06723</strain>
    </source>
</reference>
<dbReference type="Proteomes" id="UP000319148">
    <property type="component" value="Unassembled WGS sequence"/>
</dbReference>
<evidence type="ECO:0000313" key="2">
    <source>
        <dbReference type="EMBL" id="TPD57542.1"/>
    </source>
</evidence>
<organism evidence="2 3">
    <name type="scientific">Emcibacter nanhaiensis</name>
    <dbReference type="NCBI Taxonomy" id="1505037"/>
    <lineage>
        <taxon>Bacteria</taxon>
        <taxon>Pseudomonadati</taxon>
        <taxon>Pseudomonadota</taxon>
        <taxon>Alphaproteobacteria</taxon>
        <taxon>Emcibacterales</taxon>
        <taxon>Emcibacteraceae</taxon>
        <taxon>Emcibacter</taxon>
    </lineage>
</organism>
<dbReference type="InterPro" id="IPR036188">
    <property type="entry name" value="FAD/NAD-bd_sf"/>
</dbReference>
<dbReference type="Pfam" id="PF07992">
    <property type="entry name" value="Pyr_redox_2"/>
    <property type="match status" value="1"/>
</dbReference>
<dbReference type="PANTHER" id="PTHR43747:SF1">
    <property type="entry name" value="SLR1998 PROTEIN"/>
    <property type="match status" value="1"/>
</dbReference>
<dbReference type="GO" id="GO:0016491">
    <property type="term" value="F:oxidoreductase activity"/>
    <property type="evidence" value="ECO:0007669"/>
    <property type="project" value="InterPro"/>
</dbReference>